<evidence type="ECO:0000313" key="4">
    <source>
        <dbReference type="Proteomes" id="UP001595841"/>
    </source>
</evidence>
<protein>
    <submittedName>
        <fullName evidence="3">Glycosyltransferase family 4 protein</fullName>
    </submittedName>
</protein>
<dbReference type="Proteomes" id="UP001595841">
    <property type="component" value="Unassembled WGS sequence"/>
</dbReference>
<gene>
    <name evidence="3" type="ORF">ACFOWS_10250</name>
</gene>
<reference evidence="4" key="1">
    <citation type="journal article" date="2019" name="Int. J. Syst. Evol. Microbiol.">
        <title>The Global Catalogue of Microorganisms (GCM) 10K type strain sequencing project: providing services to taxonomists for standard genome sequencing and annotation.</title>
        <authorList>
            <consortium name="The Broad Institute Genomics Platform"/>
            <consortium name="The Broad Institute Genome Sequencing Center for Infectious Disease"/>
            <person name="Wu L."/>
            <person name="Ma J."/>
        </authorList>
    </citation>
    <scope>NUCLEOTIDE SEQUENCE [LARGE SCALE GENOMIC DNA]</scope>
    <source>
        <strain evidence="4">CGMCC 1.15774</strain>
    </source>
</reference>
<dbReference type="EMBL" id="JBHSCL010000004">
    <property type="protein sequence ID" value="MFC4220517.1"/>
    <property type="molecule type" value="Genomic_DNA"/>
</dbReference>
<dbReference type="SUPFAM" id="SSF53756">
    <property type="entry name" value="UDP-Glycosyltransferase/glycogen phosphorylase"/>
    <property type="match status" value="1"/>
</dbReference>
<evidence type="ECO:0000313" key="3">
    <source>
        <dbReference type="EMBL" id="MFC4220517.1"/>
    </source>
</evidence>
<proteinExistence type="predicted"/>
<feature type="domain" description="Glycosyl transferase family 1" evidence="1">
    <location>
        <begin position="203"/>
        <end position="372"/>
    </location>
</feature>
<dbReference type="PANTHER" id="PTHR45947">
    <property type="entry name" value="SULFOQUINOVOSYL TRANSFERASE SQD2"/>
    <property type="match status" value="1"/>
</dbReference>
<accession>A0ABV8PKP9</accession>
<dbReference type="InterPro" id="IPR001296">
    <property type="entry name" value="Glyco_trans_1"/>
</dbReference>
<dbReference type="PANTHER" id="PTHR45947:SF3">
    <property type="entry name" value="SULFOQUINOVOSYL TRANSFERASE SQD2"/>
    <property type="match status" value="1"/>
</dbReference>
<sequence>MNILYIHQYFVTPKEPGGTRSYWISQELIKNGHNVTMLTTTKGKDKPRKVVIDGITVIYLRIPYNNHMNVFQRLMAFLKFMCLSALFVLKTKKPDLIIGTSTPLTVGFPVLVGKKLRKIPYIFEVRDLWPEVPVQMGGVKNKLVIKLLYRFEKSIYKNALHVIALSPGMRDGVKDAGTPEGKITTIPNMSKIDKFWPRDKNTEVIKKLNLSPDSFKVIYFGAMGLANGMDYILDAFTFLKEENNIELLIVGDGSTKPDLIKRCELEGMDFVHFYGKMPMAQLSETVNISDVSLVTFADLPILATNSPNKLFDTLSAGKPLIVNSPGWTKTMVETEKCGFFADPKNPEEMAKAILKYKNDPALTREYGINARRLAENTFDKSILCEKFVKTVEKTAQKYL</sequence>
<dbReference type="InterPro" id="IPR028098">
    <property type="entry name" value="Glyco_trans_4-like_N"/>
</dbReference>
<dbReference type="RefSeq" id="WP_379764167.1">
    <property type="nucleotide sequence ID" value="NZ_JBHSCL010000004.1"/>
</dbReference>
<evidence type="ECO:0000259" key="1">
    <source>
        <dbReference type="Pfam" id="PF00534"/>
    </source>
</evidence>
<evidence type="ECO:0000259" key="2">
    <source>
        <dbReference type="Pfam" id="PF13579"/>
    </source>
</evidence>
<keyword evidence="4" id="KW-1185">Reference proteome</keyword>
<feature type="domain" description="Glycosyltransferase subfamily 4-like N-terminal" evidence="2">
    <location>
        <begin position="18"/>
        <end position="188"/>
    </location>
</feature>
<name>A0ABV8PKP9_9FLAO</name>
<dbReference type="CDD" id="cd03794">
    <property type="entry name" value="GT4_WbuB-like"/>
    <property type="match status" value="1"/>
</dbReference>
<dbReference type="InterPro" id="IPR050194">
    <property type="entry name" value="Glycosyltransferase_grp1"/>
</dbReference>
<dbReference type="Gene3D" id="3.40.50.2000">
    <property type="entry name" value="Glycogen Phosphorylase B"/>
    <property type="match status" value="2"/>
</dbReference>
<organism evidence="3 4">
    <name type="scientific">Flagellimonas marina</name>
    <dbReference type="NCBI Taxonomy" id="1775168"/>
    <lineage>
        <taxon>Bacteria</taxon>
        <taxon>Pseudomonadati</taxon>
        <taxon>Bacteroidota</taxon>
        <taxon>Flavobacteriia</taxon>
        <taxon>Flavobacteriales</taxon>
        <taxon>Flavobacteriaceae</taxon>
        <taxon>Flagellimonas</taxon>
    </lineage>
</organism>
<dbReference type="Pfam" id="PF13579">
    <property type="entry name" value="Glyco_trans_4_4"/>
    <property type="match status" value="1"/>
</dbReference>
<dbReference type="Pfam" id="PF00534">
    <property type="entry name" value="Glycos_transf_1"/>
    <property type="match status" value="1"/>
</dbReference>
<comment type="caution">
    <text evidence="3">The sequence shown here is derived from an EMBL/GenBank/DDBJ whole genome shotgun (WGS) entry which is preliminary data.</text>
</comment>